<keyword evidence="3" id="KW-1185">Reference proteome</keyword>
<dbReference type="AlphaFoldDB" id="A0AAN9F751"/>
<dbReference type="EMBL" id="JAYWIO010000004">
    <property type="protein sequence ID" value="KAK7268575.1"/>
    <property type="molecule type" value="Genomic_DNA"/>
</dbReference>
<evidence type="ECO:0000259" key="1">
    <source>
        <dbReference type="Pfam" id="PF13960"/>
    </source>
</evidence>
<organism evidence="2 3">
    <name type="scientific">Crotalaria pallida</name>
    <name type="common">Smooth rattlebox</name>
    <name type="synonym">Crotalaria striata</name>
    <dbReference type="NCBI Taxonomy" id="3830"/>
    <lineage>
        <taxon>Eukaryota</taxon>
        <taxon>Viridiplantae</taxon>
        <taxon>Streptophyta</taxon>
        <taxon>Embryophyta</taxon>
        <taxon>Tracheophyta</taxon>
        <taxon>Spermatophyta</taxon>
        <taxon>Magnoliopsida</taxon>
        <taxon>eudicotyledons</taxon>
        <taxon>Gunneridae</taxon>
        <taxon>Pentapetalae</taxon>
        <taxon>rosids</taxon>
        <taxon>fabids</taxon>
        <taxon>Fabales</taxon>
        <taxon>Fabaceae</taxon>
        <taxon>Papilionoideae</taxon>
        <taxon>50 kb inversion clade</taxon>
        <taxon>genistoids sensu lato</taxon>
        <taxon>core genistoids</taxon>
        <taxon>Crotalarieae</taxon>
        <taxon>Crotalaria</taxon>
    </lineage>
</organism>
<evidence type="ECO:0000313" key="2">
    <source>
        <dbReference type="EMBL" id="KAK7268575.1"/>
    </source>
</evidence>
<accession>A0AAN9F751</accession>
<feature type="domain" description="DUF4218" evidence="1">
    <location>
        <begin position="1"/>
        <end position="37"/>
    </location>
</feature>
<dbReference type="Proteomes" id="UP001372338">
    <property type="component" value="Unassembled WGS sequence"/>
</dbReference>
<name>A0AAN9F751_CROPI</name>
<sequence length="188" mass="22090">MVHLVVHLVEEAKLGGPVHYRWMFPIERYLGLLKSYVLDCYLRQYRDILKRQLRGRIQNTEVDKKVHRGFVHWFANRIGNNLNDIRGSNDEDVLISLAQGPFDQARSESVSQPEYDNIQDLEADLEAEMDEFSSSAKNKIIRHFWTVNIIDDEGVVREQHLKVKELFAMNDGRRVITKWNRENQPIGE</sequence>
<dbReference type="InterPro" id="IPR025452">
    <property type="entry name" value="DUF4218"/>
</dbReference>
<dbReference type="PANTHER" id="PTHR48258:SF12">
    <property type="entry name" value="TRANSPOSON PROTEIN, CACTA, EN_SPM SUB-CLASS"/>
    <property type="match status" value="1"/>
</dbReference>
<dbReference type="Pfam" id="PF13960">
    <property type="entry name" value="DUF4218"/>
    <property type="match status" value="1"/>
</dbReference>
<dbReference type="PANTHER" id="PTHR48258">
    <property type="entry name" value="DUF4218 DOMAIN-CONTAINING PROTEIN-RELATED"/>
    <property type="match status" value="1"/>
</dbReference>
<protein>
    <recommendedName>
        <fullName evidence="1">DUF4218 domain-containing protein</fullName>
    </recommendedName>
</protein>
<proteinExistence type="predicted"/>
<evidence type="ECO:0000313" key="3">
    <source>
        <dbReference type="Proteomes" id="UP001372338"/>
    </source>
</evidence>
<reference evidence="2 3" key="1">
    <citation type="submission" date="2024-01" db="EMBL/GenBank/DDBJ databases">
        <title>The genomes of 5 underutilized Papilionoideae crops provide insights into root nodulation and disease resistanc.</title>
        <authorList>
            <person name="Yuan L."/>
        </authorList>
    </citation>
    <scope>NUCLEOTIDE SEQUENCE [LARGE SCALE GENOMIC DNA]</scope>
    <source>
        <strain evidence="2">ZHUSHIDOU_FW_LH</strain>
        <tissue evidence="2">Leaf</tissue>
    </source>
</reference>
<gene>
    <name evidence="2" type="ORF">RIF29_21276</name>
</gene>
<comment type="caution">
    <text evidence="2">The sequence shown here is derived from an EMBL/GenBank/DDBJ whole genome shotgun (WGS) entry which is preliminary data.</text>
</comment>